<feature type="transmembrane region" description="Helical" evidence="4">
    <location>
        <begin position="381"/>
        <end position="401"/>
    </location>
</feature>
<feature type="transmembrane region" description="Helical" evidence="4">
    <location>
        <begin position="290"/>
        <end position="315"/>
    </location>
</feature>
<evidence type="ECO:0000256" key="3">
    <source>
        <dbReference type="ARBA" id="ARBA00022679"/>
    </source>
</evidence>
<feature type="transmembrane region" description="Helical" evidence="4">
    <location>
        <begin position="345"/>
        <end position="369"/>
    </location>
</feature>
<sequence>MSPEMLAYPFLFLALFFESFVLVTLLSKPAKDARGRKAAESGGTAVLPSVTVIVPCLNEGETVAATAESLLALEYPKDRLHIILVDNGSTDTTPTVMERFRSNPQVRILRVPERGKHIAINAGIAVTNAELIGCLDADSFVDPDALHEIIPCFARKEVAAVTAAMSVHRPKNILQHMQNAEYTFGITMRHTLASVNGLYVTPGPFSFYRRSAIEKVGGFRHGHQTEDMEMALRLQQAGYAIENAPRARVYTTSPDTVRKLIKQRVRWTTGFLRNVLGEYRGLIGARERGALGMLVLPSAIIAIGSGILLFSLMLYELVQHLATAIEIRAGIPLSYALVPHGSLDWFYLPTSFYLTLGIMMLFSAIFLMAIGKNISKTPGNLVLGFISYTLLYGLIAPLWLVRATTDFVFDKRRGWKF</sequence>
<dbReference type="GO" id="GO:0016757">
    <property type="term" value="F:glycosyltransferase activity"/>
    <property type="evidence" value="ECO:0007669"/>
    <property type="project" value="UniProtKB-KW"/>
</dbReference>
<reference evidence="5 6" key="1">
    <citation type="journal article" date="2016" name="Nat. Commun.">
        <title>Thousands of microbial genomes shed light on interconnected biogeochemical processes in an aquifer system.</title>
        <authorList>
            <person name="Anantharaman K."/>
            <person name="Brown C.T."/>
            <person name="Hug L.A."/>
            <person name="Sharon I."/>
            <person name="Castelle C.J."/>
            <person name="Probst A.J."/>
            <person name="Thomas B.C."/>
            <person name="Singh A."/>
            <person name="Wilkins M.J."/>
            <person name="Karaoz U."/>
            <person name="Brodie E.L."/>
            <person name="Williams K.H."/>
            <person name="Hubbard S.S."/>
            <person name="Banfield J.F."/>
        </authorList>
    </citation>
    <scope>NUCLEOTIDE SEQUENCE [LARGE SCALE GENOMIC DNA]</scope>
</reference>
<dbReference type="EMBL" id="MFLW01000004">
    <property type="protein sequence ID" value="OGG78588.1"/>
    <property type="molecule type" value="Genomic_DNA"/>
</dbReference>
<dbReference type="InterPro" id="IPR029044">
    <property type="entry name" value="Nucleotide-diphossugar_trans"/>
</dbReference>
<evidence type="ECO:0000256" key="1">
    <source>
        <dbReference type="ARBA" id="ARBA00006739"/>
    </source>
</evidence>
<protein>
    <recommendedName>
        <fullName evidence="7">Glycosyltransferase 2-like domain-containing protein</fullName>
    </recommendedName>
</protein>
<evidence type="ECO:0008006" key="7">
    <source>
        <dbReference type="Google" id="ProtNLM"/>
    </source>
</evidence>
<comment type="caution">
    <text evidence="5">The sequence shown here is derived from an EMBL/GenBank/DDBJ whole genome shotgun (WGS) entry which is preliminary data.</text>
</comment>
<keyword evidence="4" id="KW-0812">Transmembrane</keyword>
<dbReference type="AlphaFoldDB" id="A0A1F6EYB9"/>
<gene>
    <name evidence="5" type="ORF">A3A36_01865</name>
</gene>
<name>A0A1F6EYB9_9BACT</name>
<proteinExistence type="inferred from homology"/>
<dbReference type="PANTHER" id="PTHR43630">
    <property type="entry name" value="POLY-BETA-1,6-N-ACETYL-D-GLUCOSAMINE SYNTHASE"/>
    <property type="match status" value="1"/>
</dbReference>
<keyword evidence="4" id="KW-1133">Transmembrane helix</keyword>
<dbReference type="Gene3D" id="3.90.550.10">
    <property type="entry name" value="Spore Coat Polysaccharide Biosynthesis Protein SpsA, Chain A"/>
    <property type="match status" value="1"/>
</dbReference>
<evidence type="ECO:0000256" key="2">
    <source>
        <dbReference type="ARBA" id="ARBA00022676"/>
    </source>
</evidence>
<dbReference type="Proteomes" id="UP000178811">
    <property type="component" value="Unassembled WGS sequence"/>
</dbReference>
<dbReference type="PANTHER" id="PTHR43630:SF1">
    <property type="entry name" value="POLY-BETA-1,6-N-ACETYL-D-GLUCOSAMINE SYNTHASE"/>
    <property type="match status" value="1"/>
</dbReference>
<evidence type="ECO:0000313" key="5">
    <source>
        <dbReference type="EMBL" id="OGG78588.1"/>
    </source>
</evidence>
<feature type="transmembrane region" description="Helical" evidence="4">
    <location>
        <begin position="6"/>
        <end position="27"/>
    </location>
</feature>
<keyword evidence="2" id="KW-0328">Glycosyltransferase</keyword>
<organism evidence="5 6">
    <name type="scientific">Candidatus Kaiserbacteria bacterium RIFCSPLOWO2_01_FULL_52_12b</name>
    <dbReference type="NCBI Taxonomy" id="1798509"/>
    <lineage>
        <taxon>Bacteria</taxon>
        <taxon>Candidatus Kaiseribacteriota</taxon>
    </lineage>
</organism>
<dbReference type="Pfam" id="PF13641">
    <property type="entry name" value="Glyco_tranf_2_3"/>
    <property type="match status" value="1"/>
</dbReference>
<evidence type="ECO:0000313" key="6">
    <source>
        <dbReference type="Proteomes" id="UP000178811"/>
    </source>
</evidence>
<accession>A0A1F6EYB9</accession>
<comment type="similarity">
    <text evidence="1">Belongs to the glycosyltransferase 2 family.</text>
</comment>
<dbReference type="CDD" id="cd06423">
    <property type="entry name" value="CESA_like"/>
    <property type="match status" value="1"/>
</dbReference>
<evidence type="ECO:0000256" key="4">
    <source>
        <dbReference type="SAM" id="Phobius"/>
    </source>
</evidence>
<dbReference type="SUPFAM" id="SSF53448">
    <property type="entry name" value="Nucleotide-diphospho-sugar transferases"/>
    <property type="match status" value="1"/>
</dbReference>
<keyword evidence="3" id="KW-0808">Transferase</keyword>
<keyword evidence="4" id="KW-0472">Membrane</keyword>